<dbReference type="EMBL" id="BAABDU010000004">
    <property type="protein sequence ID" value="GAA3772133.1"/>
    <property type="molecule type" value="Genomic_DNA"/>
</dbReference>
<dbReference type="RefSeq" id="WP_345145260.1">
    <property type="nucleotide sequence ID" value="NZ_BAABDU010000004.1"/>
</dbReference>
<name>A0ABP7GS94_9FLAO</name>
<dbReference type="Gene3D" id="3.40.1580.10">
    <property type="entry name" value="SMI1/KNR4-like"/>
    <property type="match status" value="1"/>
</dbReference>
<dbReference type="InterPro" id="IPR018958">
    <property type="entry name" value="Knr4/Smi1-like_dom"/>
</dbReference>
<organism evidence="2 3">
    <name type="scientific">Flavobacterium ginsengiterrae</name>
    <dbReference type="NCBI Taxonomy" id="871695"/>
    <lineage>
        <taxon>Bacteria</taxon>
        <taxon>Pseudomonadati</taxon>
        <taxon>Bacteroidota</taxon>
        <taxon>Flavobacteriia</taxon>
        <taxon>Flavobacteriales</taxon>
        <taxon>Flavobacteriaceae</taxon>
        <taxon>Flavobacterium</taxon>
    </lineage>
</organism>
<accession>A0ABP7GS94</accession>
<dbReference type="PANTHER" id="PTHR32011:SF2">
    <property type="entry name" value="OS08G0472400 PROTEIN"/>
    <property type="match status" value="1"/>
</dbReference>
<dbReference type="InterPro" id="IPR037883">
    <property type="entry name" value="Knr4/Smi1-like_sf"/>
</dbReference>
<dbReference type="Proteomes" id="UP001500748">
    <property type="component" value="Unassembled WGS sequence"/>
</dbReference>
<keyword evidence="3" id="KW-1185">Reference proteome</keyword>
<reference evidence="3" key="1">
    <citation type="journal article" date="2019" name="Int. J. Syst. Evol. Microbiol.">
        <title>The Global Catalogue of Microorganisms (GCM) 10K type strain sequencing project: providing services to taxonomists for standard genome sequencing and annotation.</title>
        <authorList>
            <consortium name="The Broad Institute Genomics Platform"/>
            <consortium name="The Broad Institute Genome Sequencing Center for Infectious Disease"/>
            <person name="Wu L."/>
            <person name="Ma J."/>
        </authorList>
    </citation>
    <scope>NUCLEOTIDE SEQUENCE [LARGE SCALE GENOMIC DNA]</scope>
    <source>
        <strain evidence="3">JCM 17337</strain>
    </source>
</reference>
<dbReference type="SUPFAM" id="SSF160631">
    <property type="entry name" value="SMI1/KNR4-like"/>
    <property type="match status" value="1"/>
</dbReference>
<evidence type="ECO:0000313" key="3">
    <source>
        <dbReference type="Proteomes" id="UP001500748"/>
    </source>
</evidence>
<dbReference type="SMART" id="SM00860">
    <property type="entry name" value="SMI1_KNR4"/>
    <property type="match status" value="1"/>
</dbReference>
<gene>
    <name evidence="2" type="ORF">GCM10022423_27970</name>
</gene>
<evidence type="ECO:0000313" key="2">
    <source>
        <dbReference type="EMBL" id="GAA3772133.1"/>
    </source>
</evidence>
<proteinExistence type="predicted"/>
<sequence>MIPENLTDFLYWVKEQTELFWSIDPETSDNDFVCEDWAYNAKWIGLTEEQIQNVEKKYNINFTPEHKEFLKTLHTIDRKEVIEYTDTPDEDPEIKTEEVPFFYNWLEDEKEINERFKWPYKTILEDVLGRNKVWLKSWGKRPNSTEEIENIFRDWYNKTPSLIPLIYHRYLVSDTNLEYRPVLSICGSDTIVYGWDLRTYLLRELKDHLNIQVLVYNEEDKDYYPELKEEASLILKNDCAFNENKQIPYLQEMILIWNSGWSSFGLKYPGEEDNAAHPIMKTYYEDEEDNQQKTFTTF</sequence>
<comment type="caution">
    <text evidence="2">The sequence shown here is derived from an EMBL/GenBank/DDBJ whole genome shotgun (WGS) entry which is preliminary data.</text>
</comment>
<protein>
    <recommendedName>
        <fullName evidence="1">Knr4/Smi1-like domain-containing protein</fullName>
    </recommendedName>
</protein>
<feature type="domain" description="Knr4/Smi1-like" evidence="1">
    <location>
        <begin position="45"/>
        <end position="211"/>
    </location>
</feature>
<dbReference type="PANTHER" id="PTHR32011">
    <property type="entry name" value="OS08G0472400 PROTEIN"/>
    <property type="match status" value="1"/>
</dbReference>
<evidence type="ECO:0000259" key="1">
    <source>
        <dbReference type="SMART" id="SM00860"/>
    </source>
</evidence>